<protein>
    <submittedName>
        <fullName evidence="1">Uncharacterized protein</fullName>
    </submittedName>
</protein>
<gene>
    <name evidence="1" type="ORF">CVT24_005355</name>
</gene>
<sequence>MTITIAPSQPHTISVPTIKDVISGLSSTHLQAQDASVLSTTKGVQRVLLERQLGETEVSYFLPSRESGVNDMYLHLGCNVPLHLVEHRRVSVVWAIMRVRHPLLASHVKMVDYNDIRFRSVQLQFIPFRAGCSFHILVTQSPYHPRRPWNLHNNHWNIGLKRRMVHMVHSGLLLRMLMRSLTALIDAYLNGPRTLSNERLSYLIVSGEHVKKDCPVKDAVEDCNFLICATHFLGDGMALHTFANDFFSILGSTLTVHQLTDLLSNEWEERMSPNAILAPSLPSALEDKLLRKNAGRFAQAVAIVDFKLAQQKDIGGHTFPRKSGNPRKTIVPTVSYDAGTTKKILAVCKQHGVSISAALFAICNVAWARTQDKNRELPMMMYSALNIRPNLIKEKQLSDSYWFIAIGYFNVVLPSFLPRSADIVQTFWKRAQSSKIQSVKAAKNPMLVSRCYEMAKERGARARVWAKEDDDKLAGIAPTKTTPSLPSVNFRPKGPSAALIGLSLLGNLDGMYKHALFPEIQLHTLTTGSRQRSGGMLLFGYTFVGKLWVSLGYDVNGFEAETVNTFWDHVNGAIAEFLIL</sequence>
<dbReference type="InParanoid" id="A0A409Y9C6"/>
<dbReference type="EMBL" id="NHTK01001354">
    <property type="protein sequence ID" value="PPQ99567.1"/>
    <property type="molecule type" value="Genomic_DNA"/>
</dbReference>
<evidence type="ECO:0000313" key="2">
    <source>
        <dbReference type="Proteomes" id="UP000284842"/>
    </source>
</evidence>
<dbReference type="PANTHER" id="PTHR42034">
    <property type="entry name" value="CHROMOSOME 7, WHOLE GENOME SHOTGUN SEQUENCE-RELATED"/>
    <property type="match status" value="1"/>
</dbReference>
<dbReference type="STRING" id="181874.A0A409Y9C6"/>
<reference evidence="1 2" key="1">
    <citation type="journal article" date="2018" name="Evol. Lett.">
        <title>Horizontal gene cluster transfer increased hallucinogenic mushroom diversity.</title>
        <authorList>
            <person name="Reynolds H.T."/>
            <person name="Vijayakumar V."/>
            <person name="Gluck-Thaler E."/>
            <person name="Korotkin H.B."/>
            <person name="Matheny P.B."/>
            <person name="Slot J.C."/>
        </authorList>
    </citation>
    <scope>NUCLEOTIDE SEQUENCE [LARGE SCALE GENOMIC DNA]</scope>
    <source>
        <strain evidence="1 2">2629</strain>
    </source>
</reference>
<dbReference type="Gene3D" id="3.30.559.10">
    <property type="entry name" value="Chloramphenicol acetyltransferase-like domain"/>
    <property type="match status" value="2"/>
</dbReference>
<dbReference type="OrthoDB" id="3355480at2759"/>
<dbReference type="PANTHER" id="PTHR42034:SF1">
    <property type="entry name" value="CONDENSATION DOMAIN-CONTAINING PROTEIN"/>
    <property type="match status" value="1"/>
</dbReference>
<accession>A0A409Y9C6</accession>
<dbReference type="AlphaFoldDB" id="A0A409Y9C6"/>
<dbReference type="InterPro" id="IPR023213">
    <property type="entry name" value="CAT-like_dom_sf"/>
</dbReference>
<keyword evidence="2" id="KW-1185">Reference proteome</keyword>
<dbReference type="Gene3D" id="3.30.559.30">
    <property type="entry name" value="Nonribosomal peptide synthetase, condensation domain"/>
    <property type="match status" value="1"/>
</dbReference>
<proteinExistence type="predicted"/>
<comment type="caution">
    <text evidence="1">The sequence shown here is derived from an EMBL/GenBank/DDBJ whole genome shotgun (WGS) entry which is preliminary data.</text>
</comment>
<name>A0A409Y9C6_9AGAR</name>
<organism evidence="1 2">
    <name type="scientific">Panaeolus cyanescens</name>
    <dbReference type="NCBI Taxonomy" id="181874"/>
    <lineage>
        <taxon>Eukaryota</taxon>
        <taxon>Fungi</taxon>
        <taxon>Dikarya</taxon>
        <taxon>Basidiomycota</taxon>
        <taxon>Agaricomycotina</taxon>
        <taxon>Agaricomycetes</taxon>
        <taxon>Agaricomycetidae</taxon>
        <taxon>Agaricales</taxon>
        <taxon>Agaricineae</taxon>
        <taxon>Galeropsidaceae</taxon>
        <taxon>Panaeolus</taxon>
    </lineage>
</organism>
<evidence type="ECO:0000313" key="1">
    <source>
        <dbReference type="EMBL" id="PPQ99567.1"/>
    </source>
</evidence>
<dbReference type="Proteomes" id="UP000284842">
    <property type="component" value="Unassembled WGS sequence"/>
</dbReference>